<name>A0A8E2EZR1_9PEZI</name>
<evidence type="ECO:0000313" key="1">
    <source>
        <dbReference type="EMBL" id="OCL07912.1"/>
    </source>
</evidence>
<proteinExistence type="predicted"/>
<evidence type="ECO:0000313" key="2">
    <source>
        <dbReference type="Proteomes" id="UP000250140"/>
    </source>
</evidence>
<sequence>MSGKVEGVAAQEVQPEYIPARIFDAEKEDRKIAFKGALIRISDPNAGKGTEDLVDLRDITQYEYYTVPAGFELEVIDGWVKLTKSSAS</sequence>
<protein>
    <submittedName>
        <fullName evidence="1">Uncharacterized protein</fullName>
    </submittedName>
</protein>
<organism evidence="1 2">
    <name type="scientific">Glonium stellatum</name>
    <dbReference type="NCBI Taxonomy" id="574774"/>
    <lineage>
        <taxon>Eukaryota</taxon>
        <taxon>Fungi</taxon>
        <taxon>Dikarya</taxon>
        <taxon>Ascomycota</taxon>
        <taxon>Pezizomycotina</taxon>
        <taxon>Dothideomycetes</taxon>
        <taxon>Pleosporomycetidae</taxon>
        <taxon>Gloniales</taxon>
        <taxon>Gloniaceae</taxon>
        <taxon>Glonium</taxon>
    </lineage>
</organism>
<dbReference type="Proteomes" id="UP000250140">
    <property type="component" value="Unassembled WGS sequence"/>
</dbReference>
<keyword evidence="2" id="KW-1185">Reference proteome</keyword>
<gene>
    <name evidence="1" type="ORF">AOQ84DRAFT_50823</name>
</gene>
<dbReference type="AlphaFoldDB" id="A0A8E2EZR1"/>
<accession>A0A8E2EZR1</accession>
<reference evidence="1 2" key="1">
    <citation type="journal article" date="2016" name="Nat. Commun.">
        <title>Ectomycorrhizal ecology is imprinted in the genome of the dominant symbiotic fungus Cenococcum geophilum.</title>
        <authorList>
            <consortium name="DOE Joint Genome Institute"/>
            <person name="Peter M."/>
            <person name="Kohler A."/>
            <person name="Ohm R.A."/>
            <person name="Kuo A."/>
            <person name="Krutzmann J."/>
            <person name="Morin E."/>
            <person name="Arend M."/>
            <person name="Barry K.W."/>
            <person name="Binder M."/>
            <person name="Choi C."/>
            <person name="Clum A."/>
            <person name="Copeland A."/>
            <person name="Grisel N."/>
            <person name="Haridas S."/>
            <person name="Kipfer T."/>
            <person name="LaButti K."/>
            <person name="Lindquist E."/>
            <person name="Lipzen A."/>
            <person name="Maire R."/>
            <person name="Meier B."/>
            <person name="Mihaltcheva S."/>
            <person name="Molinier V."/>
            <person name="Murat C."/>
            <person name="Poggeler S."/>
            <person name="Quandt C.A."/>
            <person name="Sperisen C."/>
            <person name="Tritt A."/>
            <person name="Tisserant E."/>
            <person name="Crous P.W."/>
            <person name="Henrissat B."/>
            <person name="Nehls U."/>
            <person name="Egli S."/>
            <person name="Spatafora J.W."/>
            <person name="Grigoriev I.V."/>
            <person name="Martin F.M."/>
        </authorList>
    </citation>
    <scope>NUCLEOTIDE SEQUENCE [LARGE SCALE GENOMIC DNA]</scope>
    <source>
        <strain evidence="1 2">CBS 207.34</strain>
    </source>
</reference>
<dbReference type="EMBL" id="KV749759">
    <property type="protein sequence ID" value="OCL07912.1"/>
    <property type="molecule type" value="Genomic_DNA"/>
</dbReference>
<dbReference type="OrthoDB" id="3596053at2759"/>